<dbReference type="EMBL" id="JAGTJR010000017">
    <property type="protein sequence ID" value="KAH7046646.1"/>
    <property type="molecule type" value="Genomic_DNA"/>
</dbReference>
<organism evidence="1 2">
    <name type="scientific">Macrophomina phaseolina</name>
    <dbReference type="NCBI Taxonomy" id="35725"/>
    <lineage>
        <taxon>Eukaryota</taxon>
        <taxon>Fungi</taxon>
        <taxon>Dikarya</taxon>
        <taxon>Ascomycota</taxon>
        <taxon>Pezizomycotina</taxon>
        <taxon>Dothideomycetes</taxon>
        <taxon>Dothideomycetes incertae sedis</taxon>
        <taxon>Botryosphaeriales</taxon>
        <taxon>Botryosphaeriaceae</taxon>
        <taxon>Macrophomina</taxon>
    </lineage>
</organism>
<name>A0ABQ8G7Q3_9PEZI</name>
<protein>
    <recommendedName>
        <fullName evidence="3">Secreted protein</fullName>
    </recommendedName>
</protein>
<gene>
    <name evidence="1" type="ORF">B0J12DRAFT_134122</name>
</gene>
<keyword evidence="2" id="KW-1185">Reference proteome</keyword>
<evidence type="ECO:0000313" key="2">
    <source>
        <dbReference type="Proteomes" id="UP000774617"/>
    </source>
</evidence>
<proteinExistence type="predicted"/>
<reference evidence="1 2" key="1">
    <citation type="journal article" date="2021" name="Nat. Commun.">
        <title>Genetic determinants of endophytism in the Arabidopsis root mycobiome.</title>
        <authorList>
            <person name="Mesny F."/>
            <person name="Miyauchi S."/>
            <person name="Thiergart T."/>
            <person name="Pickel B."/>
            <person name="Atanasova L."/>
            <person name="Karlsson M."/>
            <person name="Huettel B."/>
            <person name="Barry K.W."/>
            <person name="Haridas S."/>
            <person name="Chen C."/>
            <person name="Bauer D."/>
            <person name="Andreopoulos W."/>
            <person name="Pangilinan J."/>
            <person name="LaButti K."/>
            <person name="Riley R."/>
            <person name="Lipzen A."/>
            <person name="Clum A."/>
            <person name="Drula E."/>
            <person name="Henrissat B."/>
            <person name="Kohler A."/>
            <person name="Grigoriev I.V."/>
            <person name="Martin F.M."/>
            <person name="Hacquard S."/>
        </authorList>
    </citation>
    <scope>NUCLEOTIDE SEQUENCE [LARGE SCALE GENOMIC DNA]</scope>
    <source>
        <strain evidence="1 2">MPI-SDFR-AT-0080</strain>
    </source>
</reference>
<sequence>MLCLIVMATPTGWTATTVDNIMRRGSGGLIALEKHAVTMRPLHQKRKAKMPSLIRCTLLIDLNRAATSFV</sequence>
<evidence type="ECO:0008006" key="3">
    <source>
        <dbReference type="Google" id="ProtNLM"/>
    </source>
</evidence>
<dbReference type="Proteomes" id="UP000774617">
    <property type="component" value="Unassembled WGS sequence"/>
</dbReference>
<accession>A0ABQ8G7Q3</accession>
<comment type="caution">
    <text evidence="1">The sequence shown here is derived from an EMBL/GenBank/DDBJ whole genome shotgun (WGS) entry which is preliminary data.</text>
</comment>
<evidence type="ECO:0000313" key="1">
    <source>
        <dbReference type="EMBL" id="KAH7046646.1"/>
    </source>
</evidence>